<feature type="transmembrane region" description="Helical" evidence="1">
    <location>
        <begin position="56"/>
        <end position="78"/>
    </location>
</feature>
<feature type="transmembrane region" description="Helical" evidence="1">
    <location>
        <begin position="29"/>
        <end position="50"/>
    </location>
</feature>
<evidence type="ECO:0000313" key="2">
    <source>
        <dbReference type="EMBL" id="KAK8750158.1"/>
    </source>
</evidence>
<keyword evidence="3" id="KW-1185">Reference proteome</keyword>
<keyword evidence="1" id="KW-0812">Transmembrane</keyword>
<dbReference type="Proteomes" id="UP001445076">
    <property type="component" value="Unassembled WGS sequence"/>
</dbReference>
<sequence length="154" mass="17923">MVYKYYIVCSFSSLNILIYLNIGATTRSTVGFVVADVCLSAHLSPMMFISTHISPMMFISAHISPLFIAAHISLMMFISAHTSPMKFIKYFCTPWPYNVHFYTHQPYDVHVCTHQPYDVHHFTKPAVFYFSHLKRGCSFQTHEQDFYYKELLSV</sequence>
<gene>
    <name evidence="2" type="ORF">OTU49_015266</name>
</gene>
<organism evidence="2 3">
    <name type="scientific">Cherax quadricarinatus</name>
    <name type="common">Australian red claw crayfish</name>
    <dbReference type="NCBI Taxonomy" id="27406"/>
    <lineage>
        <taxon>Eukaryota</taxon>
        <taxon>Metazoa</taxon>
        <taxon>Ecdysozoa</taxon>
        <taxon>Arthropoda</taxon>
        <taxon>Crustacea</taxon>
        <taxon>Multicrustacea</taxon>
        <taxon>Malacostraca</taxon>
        <taxon>Eumalacostraca</taxon>
        <taxon>Eucarida</taxon>
        <taxon>Decapoda</taxon>
        <taxon>Pleocyemata</taxon>
        <taxon>Astacidea</taxon>
        <taxon>Parastacoidea</taxon>
        <taxon>Parastacidae</taxon>
        <taxon>Cherax</taxon>
    </lineage>
</organism>
<comment type="caution">
    <text evidence="2">The sequence shown here is derived from an EMBL/GenBank/DDBJ whole genome shotgun (WGS) entry which is preliminary data.</text>
</comment>
<reference evidence="2 3" key="1">
    <citation type="journal article" date="2024" name="BMC Genomics">
        <title>Genome assembly of redclaw crayfish (Cherax quadricarinatus) provides insights into its immune adaptation and hypoxia tolerance.</title>
        <authorList>
            <person name="Liu Z."/>
            <person name="Zheng J."/>
            <person name="Li H."/>
            <person name="Fang K."/>
            <person name="Wang S."/>
            <person name="He J."/>
            <person name="Zhou D."/>
            <person name="Weng S."/>
            <person name="Chi M."/>
            <person name="Gu Z."/>
            <person name="He J."/>
            <person name="Li F."/>
            <person name="Wang M."/>
        </authorList>
    </citation>
    <scope>NUCLEOTIDE SEQUENCE [LARGE SCALE GENOMIC DNA]</scope>
    <source>
        <strain evidence="2">ZL_2023a</strain>
    </source>
</reference>
<feature type="transmembrane region" description="Helical" evidence="1">
    <location>
        <begin position="5"/>
        <end position="22"/>
    </location>
</feature>
<keyword evidence="1" id="KW-0472">Membrane</keyword>
<protein>
    <submittedName>
        <fullName evidence="2">Uncharacterized protein</fullName>
    </submittedName>
</protein>
<evidence type="ECO:0000256" key="1">
    <source>
        <dbReference type="SAM" id="Phobius"/>
    </source>
</evidence>
<accession>A0AAW0YEL9</accession>
<keyword evidence="1" id="KW-1133">Transmembrane helix</keyword>
<proteinExistence type="predicted"/>
<dbReference type="AlphaFoldDB" id="A0AAW0YEL9"/>
<evidence type="ECO:0000313" key="3">
    <source>
        <dbReference type="Proteomes" id="UP001445076"/>
    </source>
</evidence>
<dbReference type="EMBL" id="JARKIK010000008">
    <property type="protein sequence ID" value="KAK8750158.1"/>
    <property type="molecule type" value="Genomic_DNA"/>
</dbReference>
<name>A0AAW0YEL9_CHEQU</name>